<sequence>MTALLIFSFLVGAVLGQRFRVLVLLPLTFVMVLAAIPVGLMLDLTLLESLKGVALAAIALQGGYLFGSAARFGLAATRAARVFGRPIKATR</sequence>
<evidence type="ECO:0000256" key="1">
    <source>
        <dbReference type="SAM" id="Phobius"/>
    </source>
</evidence>
<name>A0A1C3VGT2_9BRAD</name>
<feature type="transmembrane region" description="Helical" evidence="1">
    <location>
        <begin position="53"/>
        <end position="74"/>
    </location>
</feature>
<reference evidence="3" key="1">
    <citation type="submission" date="2016-08" db="EMBL/GenBank/DDBJ databases">
        <authorList>
            <person name="Varghese N."/>
            <person name="Submissions Spin"/>
        </authorList>
    </citation>
    <scope>NUCLEOTIDE SEQUENCE [LARGE SCALE GENOMIC DNA]</scope>
    <source>
        <strain evidence="3">ERR11</strain>
    </source>
</reference>
<keyword evidence="3" id="KW-1185">Reference proteome</keyword>
<dbReference type="AlphaFoldDB" id="A0A1C3VGT2"/>
<feature type="transmembrane region" description="Helical" evidence="1">
    <location>
        <begin position="26"/>
        <end position="46"/>
    </location>
</feature>
<accession>A0A1C3VGT2</accession>
<dbReference type="RefSeq" id="WP_091956213.1">
    <property type="nucleotide sequence ID" value="NZ_FMAI01000004.1"/>
</dbReference>
<organism evidence="2 3">
    <name type="scientific">Bradyrhizobium shewense</name>
    <dbReference type="NCBI Taxonomy" id="1761772"/>
    <lineage>
        <taxon>Bacteria</taxon>
        <taxon>Pseudomonadati</taxon>
        <taxon>Pseudomonadota</taxon>
        <taxon>Alphaproteobacteria</taxon>
        <taxon>Hyphomicrobiales</taxon>
        <taxon>Nitrobacteraceae</taxon>
        <taxon>Bradyrhizobium</taxon>
    </lineage>
</organism>
<evidence type="ECO:0000313" key="3">
    <source>
        <dbReference type="Proteomes" id="UP000199184"/>
    </source>
</evidence>
<gene>
    <name evidence="2" type="ORF">GA0061098_1004216</name>
</gene>
<evidence type="ECO:0000313" key="2">
    <source>
        <dbReference type="EMBL" id="SCB26992.1"/>
    </source>
</evidence>
<proteinExistence type="predicted"/>
<keyword evidence="1" id="KW-1133">Transmembrane helix</keyword>
<keyword evidence="1" id="KW-0812">Transmembrane</keyword>
<dbReference type="EMBL" id="FMAI01000004">
    <property type="protein sequence ID" value="SCB26992.1"/>
    <property type="molecule type" value="Genomic_DNA"/>
</dbReference>
<dbReference type="Proteomes" id="UP000199184">
    <property type="component" value="Unassembled WGS sequence"/>
</dbReference>
<keyword evidence="1" id="KW-0472">Membrane</keyword>
<protein>
    <submittedName>
        <fullName evidence="2">Uncharacterized protein</fullName>
    </submittedName>
</protein>